<protein>
    <recommendedName>
        <fullName evidence="2">site-specific DNA-methyltransferase (adenine-specific)</fullName>
        <ecNumber evidence="2">2.1.1.72</ecNumber>
    </recommendedName>
</protein>
<dbReference type="Pfam" id="PF12950">
    <property type="entry name" value="TaqI_C"/>
    <property type="match status" value="1"/>
</dbReference>
<keyword evidence="3 11" id="KW-0489">Methyltransferase</keyword>
<keyword evidence="6" id="KW-0680">Restriction system</keyword>
<dbReference type="SUPFAM" id="SSF53335">
    <property type="entry name" value="S-adenosyl-L-methionine-dependent methyltransferases"/>
    <property type="match status" value="1"/>
</dbReference>
<evidence type="ECO:0000256" key="3">
    <source>
        <dbReference type="ARBA" id="ARBA00022603"/>
    </source>
</evidence>
<dbReference type="OrthoDB" id="5749002at2"/>
<dbReference type="GO" id="GO:0032259">
    <property type="term" value="P:methylation"/>
    <property type="evidence" value="ECO:0007669"/>
    <property type="project" value="UniProtKB-KW"/>
</dbReference>
<dbReference type="PANTHER" id="PTHR33841">
    <property type="entry name" value="DNA METHYLTRANSFERASE YEEA-RELATED"/>
    <property type="match status" value="1"/>
</dbReference>
<evidence type="ECO:0000256" key="5">
    <source>
        <dbReference type="ARBA" id="ARBA00022691"/>
    </source>
</evidence>
<name>A0A2N9YED7_9GAMM</name>
<dbReference type="PANTHER" id="PTHR33841:SF5">
    <property type="entry name" value="DNA METHYLASE (MODIFICATION METHYLASE) (METHYLTRANSFERASE)-RELATED"/>
    <property type="match status" value="1"/>
</dbReference>
<dbReference type="Pfam" id="PF07669">
    <property type="entry name" value="Eco57I"/>
    <property type="match status" value="1"/>
</dbReference>
<evidence type="ECO:0000256" key="7">
    <source>
        <dbReference type="ARBA" id="ARBA00023125"/>
    </source>
</evidence>
<dbReference type="EC" id="2.1.1.72" evidence="2"/>
<dbReference type="RefSeq" id="WP_062154310.1">
    <property type="nucleotide sequence ID" value="NZ_CP012373.2"/>
</dbReference>
<accession>A0A2N9YED7</accession>
<dbReference type="AlphaFoldDB" id="A0A2N9YED7"/>
<dbReference type="InterPro" id="IPR050953">
    <property type="entry name" value="N4_N6_ade-DNA_methylase"/>
</dbReference>
<evidence type="ECO:0000256" key="8">
    <source>
        <dbReference type="ARBA" id="ARBA00047942"/>
    </source>
</evidence>
<proteinExistence type="inferred from homology"/>
<dbReference type="InterPro" id="IPR025931">
    <property type="entry name" value="TaqI_C"/>
</dbReference>
<evidence type="ECO:0000259" key="10">
    <source>
        <dbReference type="Pfam" id="PF12950"/>
    </source>
</evidence>
<reference evidence="12" key="1">
    <citation type="submission" date="2016-12" db="EMBL/GenBank/DDBJ databases">
        <title>Complete Genome Sequence of Beggiatoa leptomitiformis D-401.</title>
        <authorList>
            <person name="Fomenkov A."/>
            <person name="Vincze T."/>
            <person name="Grabovich M."/>
            <person name="Anton B.P."/>
            <person name="Dubinina G."/>
            <person name="Orlova M."/>
            <person name="Belousova E."/>
            <person name="Roberts R.J."/>
        </authorList>
    </citation>
    <scope>NUCLEOTIDE SEQUENCE [LARGE SCALE GENOMIC DNA]</scope>
    <source>
        <strain evidence="12">D-401</strain>
    </source>
</reference>
<dbReference type="KEGG" id="blep:AL038_15400"/>
<comment type="catalytic activity">
    <reaction evidence="8">
        <text>a 2'-deoxyadenosine in DNA + S-adenosyl-L-methionine = an N(6)-methyl-2'-deoxyadenosine in DNA + S-adenosyl-L-homocysteine + H(+)</text>
        <dbReference type="Rhea" id="RHEA:15197"/>
        <dbReference type="Rhea" id="RHEA-COMP:12418"/>
        <dbReference type="Rhea" id="RHEA-COMP:12419"/>
        <dbReference type="ChEBI" id="CHEBI:15378"/>
        <dbReference type="ChEBI" id="CHEBI:57856"/>
        <dbReference type="ChEBI" id="CHEBI:59789"/>
        <dbReference type="ChEBI" id="CHEBI:90615"/>
        <dbReference type="ChEBI" id="CHEBI:90616"/>
        <dbReference type="EC" id="2.1.1.72"/>
    </reaction>
</comment>
<evidence type="ECO:0000256" key="1">
    <source>
        <dbReference type="ARBA" id="ARBA00006594"/>
    </source>
</evidence>
<dbReference type="STRING" id="288004.AL038_15400"/>
<dbReference type="InterPro" id="IPR002052">
    <property type="entry name" value="DNA_methylase_N6_adenine_CS"/>
</dbReference>
<evidence type="ECO:0000256" key="4">
    <source>
        <dbReference type="ARBA" id="ARBA00022679"/>
    </source>
</evidence>
<evidence type="ECO:0000313" key="12">
    <source>
        <dbReference type="Proteomes" id="UP000234271"/>
    </source>
</evidence>
<gene>
    <name evidence="11" type="ORF">BLE401_08855</name>
</gene>
<dbReference type="PRINTS" id="PR00507">
    <property type="entry name" value="N12N6MTFRASE"/>
</dbReference>
<dbReference type="GO" id="GO:0009307">
    <property type="term" value="P:DNA restriction-modification system"/>
    <property type="evidence" value="ECO:0007669"/>
    <property type="project" value="UniProtKB-KW"/>
</dbReference>
<dbReference type="InterPro" id="IPR029063">
    <property type="entry name" value="SAM-dependent_MTases_sf"/>
</dbReference>
<organism evidence="11 12">
    <name type="scientific">Beggiatoa leptomitoformis</name>
    <dbReference type="NCBI Taxonomy" id="288004"/>
    <lineage>
        <taxon>Bacteria</taxon>
        <taxon>Pseudomonadati</taxon>
        <taxon>Pseudomonadota</taxon>
        <taxon>Gammaproteobacteria</taxon>
        <taxon>Thiotrichales</taxon>
        <taxon>Thiotrichaceae</taxon>
        <taxon>Beggiatoa</taxon>
    </lineage>
</organism>
<keyword evidence="7" id="KW-0238">DNA-binding</keyword>
<dbReference type="EMBL" id="CP018889">
    <property type="protein sequence ID" value="AUI68806.1"/>
    <property type="molecule type" value="Genomic_DNA"/>
</dbReference>
<dbReference type="Proteomes" id="UP000234271">
    <property type="component" value="Chromosome"/>
</dbReference>
<keyword evidence="4" id="KW-0808">Transferase</keyword>
<dbReference type="InterPro" id="IPR011639">
    <property type="entry name" value="MethylTrfase_TaqI-like_dom"/>
</dbReference>
<sequence length="1050" mass="119696">MSLFRKKVIEKHILHQAIPDAHYAHLSRWQALIENGDLYQQTEIALQGIFMQNIMVDVLGYVPFGQEAIFNIAREYPIARGKVDLALGVFSNDNKNKQLQAVFELKGAKTKNLDAIMSGRHISPVQQAWNYARDARGCQWVLVSNYLEIRLYAVGETSLVYEQFDLAKLTDPTEYARFILCLHASNLLTGNTLSLLEQSRQADKDITAQLYNDYRGLRENLLAQLIEDNPNYSPSELISPAQKLLDRILFVAFAEDNALLPANSLEQAYKYKNIYNKCPIFDNFKGLFNAINKGNDELKIFAYNGGLFASDKLIDKLQVSDNLCQQFCELAKYDFNSEIPVTILGHIFEQSITDLEEIHRQVASGEAFNVAKNAHAVSGKRKQHGIVYTPDHITAFIVEQTLGDYLQQCFTTCLPGYGTLQADGVVEWRKGKQTELKFWYAWQAVLKDIKIVDPACGSGAFLIAAFDFLHAEYTRINHKISELTNSSISDLFDLDKEILQNNLNGVDLNPESIEISKLSLWLKTAKKDKKLATINQQLQVGNSLGLSEPAPNSSFCWKTHFSKIMENGGFDVVLGNPPYVRQELLSDVKPYLQEKYKVYHGVVDLYAYFFELGFKLLKPQGMLGFISSATFFKTSSGKPLREFLQKTATLCKVVDFGDLQVFEGVTTYPAILVFKYAPATADSQVKTLVLKDKLPENLNDTFMETHGVMAHAQLSAENWQIEDVRLNQLRAKLTQGYPTLKTVYGSPLYGIKTGLNEAFVIDRATRDALIKRDAKSTELLKPFLEGKDLKKWHAQPRDLWLIFTRRGTDIEKYPAIKAHLEQNLKKLLARSSSGHHWHEISSVIAYYEKFDIPKIIWADISKSNQMSFDKNGFHLADTCFFLPVGDMFILGLLNSSVEEYIFTALSTIARGGFYRYKTQYVETLPIPPATDSQKSHIGQLAEQCQQLAEQRYKLETKLHRRFADLGVQKVNQKLEQWWLLDFQAFQAELKKSYKTEISLKQRDDWESYLDDAREQHTAFNKQIKQLETEINIAVYALFNLTEEEIRLIEG</sequence>
<dbReference type="GO" id="GO:0003677">
    <property type="term" value="F:DNA binding"/>
    <property type="evidence" value="ECO:0007669"/>
    <property type="project" value="UniProtKB-KW"/>
</dbReference>
<evidence type="ECO:0000313" key="11">
    <source>
        <dbReference type="EMBL" id="AUI68806.1"/>
    </source>
</evidence>
<keyword evidence="12" id="KW-1185">Reference proteome</keyword>
<dbReference type="PROSITE" id="PS00092">
    <property type="entry name" value="N6_MTASE"/>
    <property type="match status" value="1"/>
</dbReference>
<dbReference type="Gene3D" id="3.40.50.150">
    <property type="entry name" value="Vaccinia Virus protein VP39"/>
    <property type="match status" value="1"/>
</dbReference>
<dbReference type="REBASE" id="152479">
    <property type="entry name" value="Ble401II"/>
</dbReference>
<evidence type="ECO:0000259" key="9">
    <source>
        <dbReference type="Pfam" id="PF07669"/>
    </source>
</evidence>
<dbReference type="GO" id="GO:0009007">
    <property type="term" value="F:site-specific DNA-methyltransferase (adenine-specific) activity"/>
    <property type="evidence" value="ECO:0007669"/>
    <property type="project" value="UniProtKB-EC"/>
</dbReference>
<evidence type="ECO:0000256" key="6">
    <source>
        <dbReference type="ARBA" id="ARBA00022747"/>
    </source>
</evidence>
<feature type="domain" description="TaqI-like C-terminal specificity" evidence="10">
    <location>
        <begin position="781"/>
        <end position="926"/>
    </location>
</feature>
<comment type="similarity">
    <text evidence="1">Belongs to the N(4)/N(6)-methyltransferase family.</text>
</comment>
<keyword evidence="5" id="KW-0949">S-adenosyl-L-methionine</keyword>
<feature type="domain" description="Type II methyltransferase M.TaqI-like" evidence="9">
    <location>
        <begin position="501"/>
        <end position="662"/>
    </location>
</feature>
<evidence type="ECO:0000256" key="2">
    <source>
        <dbReference type="ARBA" id="ARBA00011900"/>
    </source>
</evidence>